<evidence type="ECO:0000313" key="1">
    <source>
        <dbReference type="EMBL" id="KAJ1116657.1"/>
    </source>
</evidence>
<sequence>MRRAGVSSSGVWAEAVLSVHRGRHCLICCSLHGPRTLSNLSVPSGARFGEREPFGRCRLYRAAGGGMFAHDAGKAEGSGNF</sequence>
<dbReference type="Proteomes" id="UP001066276">
    <property type="component" value="Chromosome 8"/>
</dbReference>
<protein>
    <submittedName>
        <fullName evidence="1">Uncharacterized protein</fullName>
    </submittedName>
</protein>
<evidence type="ECO:0000313" key="2">
    <source>
        <dbReference type="Proteomes" id="UP001066276"/>
    </source>
</evidence>
<accession>A0AAV7NPS9</accession>
<comment type="caution">
    <text evidence="1">The sequence shown here is derived from an EMBL/GenBank/DDBJ whole genome shotgun (WGS) entry which is preliminary data.</text>
</comment>
<gene>
    <name evidence="1" type="ORF">NDU88_004863</name>
</gene>
<dbReference type="EMBL" id="JANPWB010000012">
    <property type="protein sequence ID" value="KAJ1116657.1"/>
    <property type="molecule type" value="Genomic_DNA"/>
</dbReference>
<reference evidence="1" key="1">
    <citation type="journal article" date="2022" name="bioRxiv">
        <title>Sequencing and chromosome-scale assembly of the giantPleurodeles waltlgenome.</title>
        <authorList>
            <person name="Brown T."/>
            <person name="Elewa A."/>
            <person name="Iarovenko S."/>
            <person name="Subramanian E."/>
            <person name="Araus A.J."/>
            <person name="Petzold A."/>
            <person name="Susuki M."/>
            <person name="Suzuki K.-i.T."/>
            <person name="Hayashi T."/>
            <person name="Toyoda A."/>
            <person name="Oliveira C."/>
            <person name="Osipova E."/>
            <person name="Leigh N.D."/>
            <person name="Simon A."/>
            <person name="Yun M.H."/>
        </authorList>
    </citation>
    <scope>NUCLEOTIDE SEQUENCE</scope>
    <source>
        <strain evidence="1">20211129_DDA</strain>
        <tissue evidence="1">Liver</tissue>
    </source>
</reference>
<dbReference type="AlphaFoldDB" id="A0AAV7NPS9"/>
<name>A0AAV7NPS9_PLEWA</name>
<organism evidence="1 2">
    <name type="scientific">Pleurodeles waltl</name>
    <name type="common">Iberian ribbed newt</name>
    <dbReference type="NCBI Taxonomy" id="8319"/>
    <lineage>
        <taxon>Eukaryota</taxon>
        <taxon>Metazoa</taxon>
        <taxon>Chordata</taxon>
        <taxon>Craniata</taxon>
        <taxon>Vertebrata</taxon>
        <taxon>Euteleostomi</taxon>
        <taxon>Amphibia</taxon>
        <taxon>Batrachia</taxon>
        <taxon>Caudata</taxon>
        <taxon>Salamandroidea</taxon>
        <taxon>Salamandridae</taxon>
        <taxon>Pleurodelinae</taxon>
        <taxon>Pleurodeles</taxon>
    </lineage>
</organism>
<keyword evidence="2" id="KW-1185">Reference proteome</keyword>
<proteinExistence type="predicted"/>